<dbReference type="InterPro" id="IPR036875">
    <property type="entry name" value="Znf_CCHC_sf"/>
</dbReference>
<proteinExistence type="predicted"/>
<dbReference type="GO" id="GO:0006397">
    <property type="term" value="P:mRNA processing"/>
    <property type="evidence" value="ECO:0007669"/>
    <property type="project" value="UniProtKB-KW"/>
</dbReference>
<evidence type="ECO:0000256" key="3">
    <source>
        <dbReference type="SAM" id="MobiDB-lite"/>
    </source>
</evidence>
<feature type="region of interest" description="Disordered" evidence="3">
    <location>
        <begin position="1"/>
        <end position="63"/>
    </location>
</feature>
<keyword evidence="2" id="KW-0862">Zinc</keyword>
<organism evidence="5 6">
    <name type="scientific">Austropuccinia psidii MF-1</name>
    <dbReference type="NCBI Taxonomy" id="1389203"/>
    <lineage>
        <taxon>Eukaryota</taxon>
        <taxon>Fungi</taxon>
        <taxon>Dikarya</taxon>
        <taxon>Basidiomycota</taxon>
        <taxon>Pucciniomycotina</taxon>
        <taxon>Pucciniomycetes</taxon>
        <taxon>Pucciniales</taxon>
        <taxon>Sphaerophragmiaceae</taxon>
        <taxon>Austropuccinia</taxon>
    </lineage>
</organism>
<dbReference type="PROSITE" id="PS50158">
    <property type="entry name" value="ZF_CCHC"/>
    <property type="match status" value="1"/>
</dbReference>
<keyword evidence="6" id="KW-1185">Reference proteome</keyword>
<evidence type="ECO:0000256" key="1">
    <source>
        <dbReference type="ARBA" id="ARBA00022664"/>
    </source>
</evidence>
<evidence type="ECO:0000313" key="6">
    <source>
        <dbReference type="Proteomes" id="UP000765509"/>
    </source>
</evidence>
<accession>A0A9Q3IPC7</accession>
<dbReference type="Pfam" id="PF00098">
    <property type="entry name" value="zf-CCHC"/>
    <property type="match status" value="1"/>
</dbReference>
<dbReference type="EMBL" id="AVOT02052636">
    <property type="protein sequence ID" value="MBW0547558.1"/>
    <property type="molecule type" value="Genomic_DNA"/>
</dbReference>
<sequence length="83" mass="9238">MAEVAKKKNSCPNCGSTDHYAKNCPKANIKIDSIGKSSEENSESDSMDDSITETSDDDPDPKEVLLVEYQEETQLEIQEIQLE</sequence>
<evidence type="ECO:0000313" key="5">
    <source>
        <dbReference type="EMBL" id="MBW0547558.1"/>
    </source>
</evidence>
<dbReference type="AlphaFoldDB" id="A0A9Q3IPC7"/>
<dbReference type="InterPro" id="IPR001878">
    <property type="entry name" value="Znf_CCHC"/>
</dbReference>
<dbReference type="GO" id="GO:0008270">
    <property type="term" value="F:zinc ion binding"/>
    <property type="evidence" value="ECO:0007669"/>
    <property type="project" value="UniProtKB-KW"/>
</dbReference>
<evidence type="ECO:0000259" key="4">
    <source>
        <dbReference type="PROSITE" id="PS50158"/>
    </source>
</evidence>
<dbReference type="GO" id="GO:0003676">
    <property type="term" value="F:nucleic acid binding"/>
    <property type="evidence" value="ECO:0007669"/>
    <property type="project" value="InterPro"/>
</dbReference>
<comment type="caution">
    <text evidence="5">The sequence shown here is derived from an EMBL/GenBank/DDBJ whole genome shotgun (WGS) entry which is preliminary data.</text>
</comment>
<feature type="compositionally biased region" description="Acidic residues" evidence="3">
    <location>
        <begin position="40"/>
        <end position="60"/>
    </location>
</feature>
<keyword evidence="2" id="KW-0863">Zinc-finger</keyword>
<reference evidence="5" key="1">
    <citation type="submission" date="2021-03" db="EMBL/GenBank/DDBJ databases">
        <title>Draft genome sequence of rust myrtle Austropuccinia psidii MF-1, a brazilian biotype.</title>
        <authorList>
            <person name="Quecine M.C."/>
            <person name="Pachon D.M.R."/>
            <person name="Bonatelli M.L."/>
            <person name="Correr F.H."/>
            <person name="Franceschini L.M."/>
            <person name="Leite T.F."/>
            <person name="Margarido G.R.A."/>
            <person name="Almeida C.A."/>
            <person name="Ferrarezi J.A."/>
            <person name="Labate C.A."/>
        </authorList>
    </citation>
    <scope>NUCLEOTIDE SEQUENCE</scope>
    <source>
        <strain evidence="5">MF-1</strain>
    </source>
</reference>
<keyword evidence="1" id="KW-0507">mRNA processing</keyword>
<protein>
    <recommendedName>
        <fullName evidence="4">CCHC-type domain-containing protein</fullName>
    </recommendedName>
</protein>
<dbReference type="SUPFAM" id="SSF57756">
    <property type="entry name" value="Retrovirus zinc finger-like domains"/>
    <property type="match status" value="1"/>
</dbReference>
<feature type="domain" description="CCHC-type" evidence="4">
    <location>
        <begin position="11"/>
        <end position="26"/>
    </location>
</feature>
<dbReference type="Gene3D" id="4.10.60.10">
    <property type="entry name" value="Zinc finger, CCHC-type"/>
    <property type="match status" value="1"/>
</dbReference>
<name>A0A9Q3IPC7_9BASI</name>
<keyword evidence="2" id="KW-0479">Metal-binding</keyword>
<gene>
    <name evidence="5" type="ORF">O181_087273</name>
</gene>
<evidence type="ECO:0000256" key="2">
    <source>
        <dbReference type="PROSITE-ProRule" id="PRU00047"/>
    </source>
</evidence>
<dbReference type="SMART" id="SM00343">
    <property type="entry name" value="ZnF_C2HC"/>
    <property type="match status" value="1"/>
</dbReference>
<dbReference type="Proteomes" id="UP000765509">
    <property type="component" value="Unassembled WGS sequence"/>
</dbReference>